<reference evidence="2 3" key="1">
    <citation type="submission" date="2017-04" db="EMBL/GenBank/DDBJ databases">
        <title>Complete genome sequence of Flavobacterium kingsejong AJ004.</title>
        <authorList>
            <person name="Lee P.C."/>
        </authorList>
    </citation>
    <scope>NUCLEOTIDE SEQUENCE [LARGE SCALE GENOMIC DNA]</scope>
    <source>
        <strain evidence="2 3">AJ004</strain>
    </source>
</reference>
<feature type="transmembrane region" description="Helical" evidence="1">
    <location>
        <begin position="12"/>
        <end position="28"/>
    </location>
</feature>
<keyword evidence="1" id="KW-1133">Transmembrane helix</keyword>
<name>A0A2S1LKH8_9FLAO</name>
<protein>
    <submittedName>
        <fullName evidence="2">Uncharacterized protein</fullName>
    </submittedName>
</protein>
<keyword evidence="1" id="KW-0812">Transmembrane</keyword>
<feature type="transmembrane region" description="Helical" evidence="1">
    <location>
        <begin position="97"/>
        <end position="116"/>
    </location>
</feature>
<keyword evidence="1" id="KW-0472">Membrane</keyword>
<evidence type="ECO:0000256" key="1">
    <source>
        <dbReference type="SAM" id="Phobius"/>
    </source>
</evidence>
<evidence type="ECO:0000313" key="3">
    <source>
        <dbReference type="Proteomes" id="UP000244677"/>
    </source>
</evidence>
<gene>
    <name evidence="2" type="ORF">FK004_02865</name>
</gene>
<dbReference type="AlphaFoldDB" id="A0A2S1LKH8"/>
<feature type="transmembrane region" description="Helical" evidence="1">
    <location>
        <begin position="122"/>
        <end position="141"/>
    </location>
</feature>
<proteinExistence type="predicted"/>
<evidence type="ECO:0000313" key="2">
    <source>
        <dbReference type="EMBL" id="AWG24237.1"/>
    </source>
</evidence>
<keyword evidence="3" id="KW-1185">Reference proteome</keyword>
<dbReference type="EMBL" id="CP020919">
    <property type="protein sequence ID" value="AWG24237.1"/>
    <property type="molecule type" value="Genomic_DNA"/>
</dbReference>
<accession>A0A2S1LKH8</accession>
<organism evidence="2 3">
    <name type="scientific">Flavobacterium kingsejongi</name>
    <dbReference type="NCBI Taxonomy" id="1678728"/>
    <lineage>
        <taxon>Bacteria</taxon>
        <taxon>Pseudomonadati</taxon>
        <taxon>Bacteroidota</taxon>
        <taxon>Flavobacteriia</taxon>
        <taxon>Flavobacteriales</taxon>
        <taxon>Flavobacteriaceae</taxon>
        <taxon>Flavobacterium</taxon>
    </lineage>
</organism>
<dbReference type="Proteomes" id="UP000244677">
    <property type="component" value="Chromosome"/>
</dbReference>
<feature type="transmembrane region" description="Helical" evidence="1">
    <location>
        <begin position="65"/>
        <end position="85"/>
    </location>
</feature>
<dbReference type="KEGG" id="fki:FK004_02865"/>
<sequence length="177" mass="21305">MKQKTLHSQFILGHLSPLFIGGMIYILFRKSSLIMFSWIDNVEIQQEINSLRNHRLYFQNKMPEWIMFSLPDGFCVFSYMNLMFLLWNNQMNIKNSFWLLIIPIVAILSELEQLITLIPETFYMKDLVMYVIGGSIPFYFIKKQYPIISKYHENKNTTSDLVFNSRWHPLFCIWKQR</sequence>